<evidence type="ECO:0000313" key="3">
    <source>
        <dbReference type="EMBL" id="RUM99475.1"/>
    </source>
</evidence>
<protein>
    <submittedName>
        <fullName evidence="3">XRE family transcriptional regulator</fullName>
    </submittedName>
</protein>
<dbReference type="GO" id="GO:0003700">
    <property type="term" value="F:DNA-binding transcription factor activity"/>
    <property type="evidence" value="ECO:0007669"/>
    <property type="project" value="TreeGrafter"/>
</dbReference>
<feature type="domain" description="HTH cro/C1-type" evidence="2">
    <location>
        <begin position="25"/>
        <end position="79"/>
    </location>
</feature>
<dbReference type="OrthoDB" id="8895516at2"/>
<evidence type="ECO:0000256" key="1">
    <source>
        <dbReference type="ARBA" id="ARBA00023125"/>
    </source>
</evidence>
<dbReference type="PANTHER" id="PTHR46797">
    <property type="entry name" value="HTH-TYPE TRANSCRIPTIONAL REGULATOR"/>
    <property type="match status" value="1"/>
</dbReference>
<dbReference type="Pfam" id="PF01381">
    <property type="entry name" value="HTH_3"/>
    <property type="match status" value="1"/>
</dbReference>
<dbReference type="EMBL" id="RKST01000001">
    <property type="protein sequence ID" value="RUM99475.1"/>
    <property type="molecule type" value="Genomic_DNA"/>
</dbReference>
<dbReference type="GO" id="GO:0003677">
    <property type="term" value="F:DNA binding"/>
    <property type="evidence" value="ECO:0007669"/>
    <property type="project" value="UniProtKB-KW"/>
</dbReference>
<sequence>MYCSIIEITTQPKETRVEEDVGHFIKEWRMEAELSQGELAKLAGMSPAALSMLEAGKASYSKRTLVPIAKALEVTPGMLLDKHPRQVESERGSEFAESILMLLEKIEPEDRELAYELLKSVARHKPKIKKPGLAGLNEHPVYGLKRND</sequence>
<keyword evidence="1" id="KW-0238">DNA-binding</keyword>
<evidence type="ECO:0000313" key="4">
    <source>
        <dbReference type="Proteomes" id="UP000281647"/>
    </source>
</evidence>
<dbReference type="InterPro" id="IPR001387">
    <property type="entry name" value="Cro/C1-type_HTH"/>
</dbReference>
<comment type="caution">
    <text evidence="3">The sequence shown here is derived from an EMBL/GenBank/DDBJ whole genome shotgun (WGS) entry which is preliminary data.</text>
</comment>
<dbReference type="PANTHER" id="PTHR46797:SF1">
    <property type="entry name" value="METHYLPHOSPHONATE SYNTHASE"/>
    <property type="match status" value="1"/>
</dbReference>
<dbReference type="InterPro" id="IPR010982">
    <property type="entry name" value="Lambda_DNA-bd_dom_sf"/>
</dbReference>
<reference evidence="3 4" key="1">
    <citation type="submission" date="2018-11" db="EMBL/GenBank/DDBJ databases">
        <title>Pseudaminobacter arsenicus sp. nov., an arsenic-resistant bacterium isolated from arsenic-rich aquifers.</title>
        <authorList>
            <person name="Mu Y."/>
        </authorList>
    </citation>
    <scope>NUCLEOTIDE SEQUENCE [LARGE SCALE GENOMIC DNA]</scope>
    <source>
        <strain evidence="3 4">CB3</strain>
    </source>
</reference>
<dbReference type="AlphaFoldDB" id="A0A432VBF8"/>
<dbReference type="InterPro" id="IPR050807">
    <property type="entry name" value="TransReg_Diox_bact_type"/>
</dbReference>
<gene>
    <name evidence="3" type="ORF">EET67_00765</name>
</gene>
<dbReference type="SMART" id="SM00530">
    <property type="entry name" value="HTH_XRE"/>
    <property type="match status" value="1"/>
</dbReference>
<evidence type="ECO:0000259" key="2">
    <source>
        <dbReference type="PROSITE" id="PS50943"/>
    </source>
</evidence>
<accession>A0A432VBF8</accession>
<dbReference type="SUPFAM" id="SSF47413">
    <property type="entry name" value="lambda repressor-like DNA-binding domains"/>
    <property type="match status" value="1"/>
</dbReference>
<dbReference type="Proteomes" id="UP000281647">
    <property type="component" value="Unassembled WGS sequence"/>
</dbReference>
<dbReference type="GO" id="GO:0005829">
    <property type="term" value="C:cytosol"/>
    <property type="evidence" value="ECO:0007669"/>
    <property type="project" value="TreeGrafter"/>
</dbReference>
<dbReference type="CDD" id="cd00093">
    <property type="entry name" value="HTH_XRE"/>
    <property type="match status" value="1"/>
</dbReference>
<organism evidence="3 4">
    <name type="scientific">Borborobacter arsenicus</name>
    <dbReference type="NCBI Taxonomy" id="1851146"/>
    <lineage>
        <taxon>Bacteria</taxon>
        <taxon>Pseudomonadati</taxon>
        <taxon>Pseudomonadota</taxon>
        <taxon>Alphaproteobacteria</taxon>
        <taxon>Hyphomicrobiales</taxon>
        <taxon>Phyllobacteriaceae</taxon>
        <taxon>Borborobacter</taxon>
    </lineage>
</organism>
<proteinExistence type="predicted"/>
<keyword evidence="4" id="KW-1185">Reference proteome</keyword>
<dbReference type="PROSITE" id="PS50943">
    <property type="entry name" value="HTH_CROC1"/>
    <property type="match status" value="1"/>
</dbReference>
<dbReference type="Gene3D" id="1.10.260.40">
    <property type="entry name" value="lambda repressor-like DNA-binding domains"/>
    <property type="match status" value="1"/>
</dbReference>
<name>A0A432VBF8_9HYPH</name>